<dbReference type="SUPFAM" id="SSF103473">
    <property type="entry name" value="MFS general substrate transporter"/>
    <property type="match status" value="1"/>
</dbReference>
<accession>A0ABP1EW26</accession>
<keyword evidence="1" id="KW-0812">Transmembrane</keyword>
<comment type="caution">
    <text evidence="2">The sequence shown here is derived from an EMBL/GenBank/DDBJ whole genome shotgun (WGS) entry which is preliminary data.</text>
</comment>
<organism evidence="2 3">
    <name type="scientific">Tenacibaculum platacis</name>
    <dbReference type="NCBI Taxonomy" id="3137852"/>
    <lineage>
        <taxon>Bacteria</taxon>
        <taxon>Pseudomonadati</taxon>
        <taxon>Bacteroidota</taxon>
        <taxon>Flavobacteriia</taxon>
        <taxon>Flavobacteriales</taxon>
        <taxon>Flavobacteriaceae</taxon>
        <taxon>Tenacibaculum</taxon>
    </lineage>
</organism>
<evidence type="ECO:0000313" key="3">
    <source>
        <dbReference type="Proteomes" id="UP001497416"/>
    </source>
</evidence>
<proteinExistence type="predicted"/>
<dbReference type="InterPro" id="IPR036259">
    <property type="entry name" value="MFS_trans_sf"/>
</dbReference>
<feature type="transmembrane region" description="Helical" evidence="1">
    <location>
        <begin position="115"/>
        <end position="135"/>
    </location>
</feature>
<evidence type="ECO:0000256" key="1">
    <source>
        <dbReference type="SAM" id="Phobius"/>
    </source>
</evidence>
<keyword evidence="3" id="KW-1185">Reference proteome</keyword>
<protein>
    <recommendedName>
        <fullName evidence="4">DUF3278 domain-containing protein</fullName>
    </recommendedName>
</protein>
<name>A0ABP1EW26_9FLAO</name>
<dbReference type="Proteomes" id="UP001497416">
    <property type="component" value="Unassembled WGS sequence"/>
</dbReference>
<dbReference type="EMBL" id="CAXIXY010000006">
    <property type="protein sequence ID" value="CAL2090416.1"/>
    <property type="molecule type" value="Genomic_DNA"/>
</dbReference>
<evidence type="ECO:0000313" key="2">
    <source>
        <dbReference type="EMBL" id="CAL2090416.1"/>
    </source>
</evidence>
<keyword evidence="1" id="KW-0472">Membrane</keyword>
<feature type="transmembrane region" description="Helical" evidence="1">
    <location>
        <begin position="37"/>
        <end position="56"/>
    </location>
</feature>
<feature type="transmembrane region" description="Helical" evidence="1">
    <location>
        <begin position="62"/>
        <end position="82"/>
    </location>
</feature>
<evidence type="ECO:0008006" key="4">
    <source>
        <dbReference type="Google" id="ProtNLM"/>
    </source>
</evidence>
<reference evidence="2 3" key="1">
    <citation type="submission" date="2024-05" db="EMBL/GenBank/DDBJ databases">
        <authorList>
            <person name="Duchaud E."/>
        </authorList>
    </citation>
    <scope>NUCLEOTIDE SEQUENCE [LARGE SCALE GENOMIC DNA]</scope>
    <source>
        <strain evidence="2">Ena-SAMPLE-TAB-13-05-2024-13:56:06:370-140302</strain>
    </source>
</reference>
<dbReference type="RefSeq" id="WP_348712939.1">
    <property type="nucleotide sequence ID" value="NZ_CAXIXY010000006.1"/>
</dbReference>
<gene>
    <name evidence="2" type="ORF">T190607A01A_40009</name>
</gene>
<keyword evidence="1" id="KW-1133">Transmembrane helix</keyword>
<feature type="transmembrane region" description="Helical" evidence="1">
    <location>
        <begin position="147"/>
        <end position="170"/>
    </location>
</feature>
<sequence length="181" mass="21276">MENDKLNQLWKSQKDNSNTNTPENIIKLAQKQRNGQFLSITILSITVIILIAYTIYCSVYEWNNFTIGLLLMIASLVFRIALETISLYRKEQQLIALDSKAFQNYLVKHFKFRKIINYGVTPICFIIYTYGFTILLPYFKQEFSEGFYTYILISGFLSILIIAIIVAFSIRRENKFYEELK</sequence>